<dbReference type="InterPro" id="IPR013325">
    <property type="entry name" value="RNA_pol_sigma_r2"/>
</dbReference>
<dbReference type="InterPro" id="IPR013324">
    <property type="entry name" value="RNA_pol_sigma_r3/r4-like"/>
</dbReference>
<keyword evidence="4" id="KW-0804">Transcription</keyword>
<sequence>MLLSVSSSPASLADTLTIVDVAVAAVARRLPAHVSREDLASAGKLALVEAMLRFDGPAEQLRGYCFARVRGALLDELRRLDPLSRHTRSQVTFVRRATAALEKELHRAPTRDEIVTATGYSHETLTQLERLAEAAQACSIDETDAYGDDLHVIEDEAACPARTAESLDAHSSVHVALARLPANHAHVLRRYYLDDATLDVIAGELGVSKERVRQLREAAEKKLREDFIVLAVWQSLLANR</sequence>
<reference evidence="7 8" key="1">
    <citation type="journal article" date="2011" name="J. Bacteriol.">
        <title>Genome sequence of the verrucomicrobium Opitutus terrae PB90-1, an abundant inhabitant of rice paddy soil ecosystems.</title>
        <authorList>
            <person name="van Passel M.W."/>
            <person name="Kant R."/>
            <person name="Palva A."/>
            <person name="Copeland A."/>
            <person name="Lucas S."/>
            <person name="Lapidus A."/>
            <person name="Glavina del Rio T."/>
            <person name="Pitluck S."/>
            <person name="Goltsman E."/>
            <person name="Clum A."/>
            <person name="Sun H."/>
            <person name="Schmutz J."/>
            <person name="Larimer F.W."/>
            <person name="Land M.L."/>
            <person name="Hauser L."/>
            <person name="Kyrpides N."/>
            <person name="Mikhailova N."/>
            <person name="Richardson P.P."/>
            <person name="Janssen P.H."/>
            <person name="de Vos W.M."/>
            <person name="Smidt H."/>
        </authorList>
    </citation>
    <scope>NUCLEOTIDE SEQUENCE [LARGE SCALE GENOMIC DNA]</scope>
    <source>
        <strain evidence="8">DSM 11246 / JCM 15787 / PB90-1</strain>
    </source>
</reference>
<dbReference type="OrthoDB" id="9799825at2"/>
<dbReference type="GO" id="GO:0003677">
    <property type="term" value="F:DNA binding"/>
    <property type="evidence" value="ECO:0007669"/>
    <property type="project" value="UniProtKB-KW"/>
</dbReference>
<evidence type="ECO:0000313" key="7">
    <source>
        <dbReference type="EMBL" id="ACB74337.1"/>
    </source>
</evidence>
<feature type="domain" description="RNA polymerase sigma-70 region 2" evidence="5">
    <location>
        <begin position="25"/>
        <end position="80"/>
    </location>
</feature>
<dbReference type="InterPro" id="IPR000943">
    <property type="entry name" value="RNA_pol_sigma70"/>
</dbReference>
<dbReference type="SUPFAM" id="SSF88946">
    <property type="entry name" value="Sigma2 domain of RNA polymerase sigma factors"/>
    <property type="match status" value="1"/>
</dbReference>
<dbReference type="STRING" id="452637.Oter_1049"/>
<dbReference type="HOGENOM" id="CLU_014793_8_1_0"/>
<proteinExistence type="predicted"/>
<feature type="domain" description="RNA polymerase sigma-70 region 4" evidence="6">
    <location>
        <begin position="176"/>
        <end position="225"/>
    </location>
</feature>
<dbReference type="Gene3D" id="1.20.140.160">
    <property type="match status" value="1"/>
</dbReference>
<dbReference type="EMBL" id="CP001032">
    <property type="protein sequence ID" value="ACB74337.1"/>
    <property type="molecule type" value="Genomic_DNA"/>
</dbReference>
<dbReference type="SUPFAM" id="SSF88659">
    <property type="entry name" value="Sigma3 and sigma4 domains of RNA polymerase sigma factors"/>
    <property type="match status" value="2"/>
</dbReference>
<name>B1ZMJ2_OPITP</name>
<dbReference type="NCBIfam" id="TIGR02937">
    <property type="entry name" value="sigma70-ECF"/>
    <property type="match status" value="1"/>
</dbReference>
<evidence type="ECO:0000256" key="2">
    <source>
        <dbReference type="ARBA" id="ARBA00023082"/>
    </source>
</evidence>
<keyword evidence="8" id="KW-1185">Reference proteome</keyword>
<dbReference type="InterPro" id="IPR014284">
    <property type="entry name" value="RNA_pol_sigma-70_dom"/>
</dbReference>
<accession>B1ZMJ2</accession>
<evidence type="ECO:0000259" key="5">
    <source>
        <dbReference type="Pfam" id="PF04542"/>
    </source>
</evidence>
<dbReference type="Proteomes" id="UP000007013">
    <property type="component" value="Chromosome"/>
</dbReference>
<dbReference type="PANTHER" id="PTHR30385">
    <property type="entry name" value="SIGMA FACTOR F FLAGELLAR"/>
    <property type="match status" value="1"/>
</dbReference>
<dbReference type="KEGG" id="ote:Oter_1049"/>
<dbReference type="AlphaFoldDB" id="B1ZMJ2"/>
<dbReference type="Gene3D" id="1.10.1740.10">
    <property type="match status" value="1"/>
</dbReference>
<dbReference type="eggNOG" id="COG1191">
    <property type="taxonomic scope" value="Bacteria"/>
</dbReference>
<evidence type="ECO:0000256" key="4">
    <source>
        <dbReference type="ARBA" id="ARBA00023163"/>
    </source>
</evidence>
<dbReference type="InterPro" id="IPR007627">
    <property type="entry name" value="RNA_pol_sigma70_r2"/>
</dbReference>
<dbReference type="PRINTS" id="PR00046">
    <property type="entry name" value="SIGMA70FCT"/>
</dbReference>
<gene>
    <name evidence="7" type="ordered locus">Oter_1049</name>
</gene>
<protein>
    <submittedName>
        <fullName evidence="7">Putative RNA polymerase, sigma 28 subunit, FliA/WhiG family</fullName>
    </submittedName>
</protein>
<evidence type="ECO:0000256" key="3">
    <source>
        <dbReference type="ARBA" id="ARBA00023125"/>
    </source>
</evidence>
<dbReference type="InterPro" id="IPR007630">
    <property type="entry name" value="RNA_pol_sigma70_r4"/>
</dbReference>
<keyword evidence="2" id="KW-0731">Sigma factor</keyword>
<dbReference type="RefSeq" id="WP_012373875.1">
    <property type="nucleotide sequence ID" value="NC_010571.1"/>
</dbReference>
<dbReference type="GO" id="GO:0006352">
    <property type="term" value="P:DNA-templated transcription initiation"/>
    <property type="evidence" value="ECO:0007669"/>
    <property type="project" value="InterPro"/>
</dbReference>
<evidence type="ECO:0000259" key="6">
    <source>
        <dbReference type="Pfam" id="PF04545"/>
    </source>
</evidence>
<evidence type="ECO:0000313" key="8">
    <source>
        <dbReference type="Proteomes" id="UP000007013"/>
    </source>
</evidence>
<keyword evidence="1" id="KW-0805">Transcription regulation</keyword>
<organism evidence="7 8">
    <name type="scientific">Opitutus terrae (strain DSM 11246 / JCM 15787 / PB90-1)</name>
    <dbReference type="NCBI Taxonomy" id="452637"/>
    <lineage>
        <taxon>Bacteria</taxon>
        <taxon>Pseudomonadati</taxon>
        <taxon>Verrucomicrobiota</taxon>
        <taxon>Opitutia</taxon>
        <taxon>Opitutales</taxon>
        <taxon>Opitutaceae</taxon>
        <taxon>Opitutus</taxon>
    </lineage>
</organism>
<dbReference type="Pfam" id="PF04542">
    <property type="entry name" value="Sigma70_r2"/>
    <property type="match status" value="1"/>
</dbReference>
<dbReference type="Pfam" id="PF04545">
    <property type="entry name" value="Sigma70_r4"/>
    <property type="match status" value="1"/>
</dbReference>
<keyword evidence="3" id="KW-0238">DNA-binding</keyword>
<dbReference type="GO" id="GO:0016987">
    <property type="term" value="F:sigma factor activity"/>
    <property type="evidence" value="ECO:0007669"/>
    <property type="project" value="UniProtKB-KW"/>
</dbReference>
<evidence type="ECO:0000256" key="1">
    <source>
        <dbReference type="ARBA" id="ARBA00023015"/>
    </source>
</evidence>